<evidence type="ECO:0000313" key="2">
    <source>
        <dbReference type="Proteomes" id="UP001589828"/>
    </source>
</evidence>
<evidence type="ECO:0000313" key="1">
    <source>
        <dbReference type="EMBL" id="MFC0513166.1"/>
    </source>
</evidence>
<gene>
    <name evidence="1" type="ORF">ACFFGT_03105</name>
</gene>
<organism evidence="1 2">
    <name type="scientific">Mucilaginibacter angelicae</name>
    <dbReference type="NCBI Taxonomy" id="869718"/>
    <lineage>
        <taxon>Bacteria</taxon>
        <taxon>Pseudomonadati</taxon>
        <taxon>Bacteroidota</taxon>
        <taxon>Sphingobacteriia</taxon>
        <taxon>Sphingobacteriales</taxon>
        <taxon>Sphingobacteriaceae</taxon>
        <taxon>Mucilaginibacter</taxon>
    </lineage>
</organism>
<dbReference type="RefSeq" id="WP_377021039.1">
    <property type="nucleotide sequence ID" value="NZ_JBHLTS010000004.1"/>
</dbReference>
<protein>
    <submittedName>
        <fullName evidence="1">Uncharacterized protein</fullName>
    </submittedName>
</protein>
<sequence>MKKYAIEEIYDLVGRDDRTASVTFIPGTASYQKFGAYVTVTFLYTQDEREKMDELAKQQGAHSGKVRAEYLVGDLTPELIKELQTTGIDADDILDIAYFHAKPKNTFHSQEVRTIKKIEIPLEIKPKGGDYDWIYGFTKKLITDGIGITPKQRNFYLAAKLIYEEAELTDDEKAEIYAEETQLREGVEWEYLQIKLMREEITAEETKRLGFLLSEKKKSDQAILDKYLQQVGSSMQKLVQANIDQAVTMLLMVQSFKEQKFNVMGKVPVYLDIDGFMHVYMRHVEEMKVNDRFEHKDNFQWATEDVFTVMKKVITSIDEEIQAFFIARPNTRYSRYGNQSVYFEGDYYTLHIELDGRISTFHKNRKKRTAAAEAAE</sequence>
<keyword evidence="2" id="KW-1185">Reference proteome</keyword>
<proteinExistence type="predicted"/>
<dbReference type="Proteomes" id="UP001589828">
    <property type="component" value="Unassembled WGS sequence"/>
</dbReference>
<accession>A0ABV6L0C5</accession>
<name>A0ABV6L0C5_9SPHI</name>
<comment type="caution">
    <text evidence="1">The sequence shown here is derived from an EMBL/GenBank/DDBJ whole genome shotgun (WGS) entry which is preliminary data.</text>
</comment>
<dbReference type="EMBL" id="JBHLTS010000004">
    <property type="protein sequence ID" value="MFC0513166.1"/>
    <property type="molecule type" value="Genomic_DNA"/>
</dbReference>
<reference evidence="1 2" key="1">
    <citation type="submission" date="2024-09" db="EMBL/GenBank/DDBJ databases">
        <authorList>
            <person name="Sun Q."/>
            <person name="Mori K."/>
        </authorList>
    </citation>
    <scope>NUCLEOTIDE SEQUENCE [LARGE SCALE GENOMIC DNA]</scope>
    <source>
        <strain evidence="1 2">NCAIM B.02415</strain>
    </source>
</reference>